<dbReference type="Proteomes" id="UP001065613">
    <property type="component" value="Chromosome"/>
</dbReference>
<sequence length="223" mass="24892">MSIETFSPVQSVSEAKQIQESLRTQVVIHDQFDIPHIIAGIDVALPQRGSLTRAAVVLLTYPDLTLIETAITEIPTQFPYIPGFLSFREIPAILKALESLQNQPDLIFCDGQGLAHLRRFGIACHLGVLLDKPTIGVAKSRLIGTHSAVPLEKGEWVPLWEHQERLGAVLRSRTKVKPLYISPGHRISIETAMDYVQKTLTRYRLPEPTRLADKLSKNPHLAI</sequence>
<evidence type="ECO:0000256" key="1">
    <source>
        <dbReference type="ARBA" id="ARBA00004496"/>
    </source>
</evidence>
<dbReference type="GO" id="GO:0006281">
    <property type="term" value="P:DNA repair"/>
    <property type="evidence" value="ECO:0007669"/>
    <property type="project" value="UniProtKB-UniRule"/>
</dbReference>
<dbReference type="NCBIfam" id="NF008629">
    <property type="entry name" value="PRK11617.1"/>
    <property type="match status" value="1"/>
</dbReference>
<proteinExistence type="inferred from homology"/>
<dbReference type="GO" id="GO:0000287">
    <property type="term" value="F:magnesium ion binding"/>
    <property type="evidence" value="ECO:0007669"/>
    <property type="project" value="UniProtKB-UniRule"/>
</dbReference>
<keyword evidence="5 6" id="KW-0378">Hydrolase</keyword>
<reference evidence="7" key="1">
    <citation type="submission" date="2021-04" db="EMBL/GenBank/DDBJ databases">
        <title>Genome sequence of Woronichinia naegeliana from Washington state freshwater lake bloom.</title>
        <authorList>
            <person name="Dreher T.W."/>
        </authorList>
    </citation>
    <scope>NUCLEOTIDE SEQUENCE</scope>
    <source>
        <strain evidence="7">WA131</strain>
    </source>
</reference>
<evidence type="ECO:0000313" key="7">
    <source>
        <dbReference type="EMBL" id="UXE62770.1"/>
    </source>
</evidence>
<dbReference type="GO" id="GO:0043737">
    <property type="term" value="F:deoxyribonuclease V activity"/>
    <property type="evidence" value="ECO:0007669"/>
    <property type="project" value="UniProtKB-UniRule"/>
</dbReference>
<dbReference type="EC" id="3.1.21.7" evidence="6"/>
<name>A0A977PYR7_9CYAN</name>
<dbReference type="GO" id="GO:0016891">
    <property type="term" value="F:RNA endonuclease activity producing 5'-phosphomonoesters, hydrolytic mechanism"/>
    <property type="evidence" value="ECO:0007669"/>
    <property type="project" value="TreeGrafter"/>
</dbReference>
<comment type="similarity">
    <text evidence="6">Belongs to the endonuclease V family.</text>
</comment>
<evidence type="ECO:0000256" key="3">
    <source>
        <dbReference type="ARBA" id="ARBA00022722"/>
    </source>
</evidence>
<dbReference type="Gene3D" id="3.30.2170.10">
    <property type="entry name" value="archaeoglobus fulgidus dsm 4304 superfamily"/>
    <property type="match status" value="1"/>
</dbReference>
<feature type="binding site" evidence="6">
    <location>
        <position position="42"/>
    </location>
    <ligand>
        <name>Mg(2+)</name>
        <dbReference type="ChEBI" id="CHEBI:18420"/>
    </ligand>
</feature>
<protein>
    <recommendedName>
        <fullName evidence="6">Endonuclease V</fullName>
        <ecNumber evidence="6">3.1.21.7</ecNumber>
    </recommendedName>
    <alternativeName>
        <fullName evidence="6">Deoxyinosine 3'endonuclease</fullName>
    </alternativeName>
    <alternativeName>
        <fullName evidence="6">Deoxyribonuclease V</fullName>
        <shortName evidence="6">DNase V</shortName>
    </alternativeName>
</protein>
<keyword evidence="6" id="KW-0460">Magnesium</keyword>
<evidence type="ECO:0000256" key="2">
    <source>
        <dbReference type="ARBA" id="ARBA00022490"/>
    </source>
</evidence>
<accession>A0A977PYR7</accession>
<gene>
    <name evidence="6 7" type="primary">nfi</name>
    <name evidence="7" type="ORF">KA717_08680</name>
</gene>
<evidence type="ECO:0000256" key="6">
    <source>
        <dbReference type="HAMAP-Rule" id="MF_00801"/>
    </source>
</evidence>
<dbReference type="Pfam" id="PF04493">
    <property type="entry name" value="Endonuclease_5"/>
    <property type="match status" value="1"/>
</dbReference>
<keyword evidence="2 6" id="KW-0963">Cytoplasm</keyword>
<comment type="function">
    <text evidence="6">DNA repair enzyme involved in the repair of deaminated bases. Selectively cleaves double-stranded DNA at the second phosphodiester bond 3' to a deoxyinosine leaving behind the intact lesion on the nicked DNA.</text>
</comment>
<dbReference type="KEGG" id="wna:KA717_08680"/>
<dbReference type="CDD" id="cd06559">
    <property type="entry name" value="Endonuclease_V"/>
    <property type="match status" value="1"/>
</dbReference>
<dbReference type="PANTHER" id="PTHR28511">
    <property type="entry name" value="ENDONUCLEASE V"/>
    <property type="match status" value="1"/>
</dbReference>
<keyword evidence="3 6" id="KW-0540">Nuclease</keyword>
<dbReference type="GO" id="GO:0005737">
    <property type="term" value="C:cytoplasm"/>
    <property type="evidence" value="ECO:0007669"/>
    <property type="project" value="UniProtKB-SubCell"/>
</dbReference>
<feature type="binding site" evidence="6">
    <location>
        <position position="110"/>
    </location>
    <ligand>
        <name>Mg(2+)</name>
        <dbReference type="ChEBI" id="CHEBI:18420"/>
    </ligand>
</feature>
<evidence type="ECO:0000256" key="4">
    <source>
        <dbReference type="ARBA" id="ARBA00022759"/>
    </source>
</evidence>
<keyword evidence="6" id="KW-0227">DNA damage</keyword>
<comment type="catalytic activity">
    <reaction evidence="6">
        <text>Endonucleolytic cleavage at apurinic or apyrimidinic sites to products with a 5'-phosphate.</text>
        <dbReference type="EC" id="3.1.21.7"/>
    </reaction>
</comment>
<dbReference type="HAMAP" id="MF_00801">
    <property type="entry name" value="Endonuclease_5"/>
    <property type="match status" value="1"/>
</dbReference>
<dbReference type="EMBL" id="CP073041">
    <property type="protein sequence ID" value="UXE62770.1"/>
    <property type="molecule type" value="Genomic_DNA"/>
</dbReference>
<dbReference type="PANTHER" id="PTHR28511:SF1">
    <property type="entry name" value="ENDONUCLEASE V"/>
    <property type="match status" value="1"/>
</dbReference>
<keyword evidence="6" id="KW-0234">DNA repair</keyword>
<evidence type="ECO:0000256" key="5">
    <source>
        <dbReference type="ARBA" id="ARBA00022801"/>
    </source>
</evidence>
<comment type="cofactor">
    <cofactor evidence="6">
        <name>Mg(2+)</name>
        <dbReference type="ChEBI" id="CHEBI:18420"/>
    </cofactor>
</comment>
<keyword evidence="4 6" id="KW-0255">Endonuclease</keyword>
<keyword evidence="6" id="KW-0479">Metal-binding</keyword>
<organism evidence="7">
    <name type="scientific">Woronichinia naegeliana WA131</name>
    <dbReference type="NCBI Taxonomy" id="2824559"/>
    <lineage>
        <taxon>Bacteria</taxon>
        <taxon>Bacillati</taxon>
        <taxon>Cyanobacteriota</taxon>
        <taxon>Cyanophyceae</taxon>
        <taxon>Synechococcales</taxon>
        <taxon>Coelosphaeriaceae</taxon>
        <taxon>Woronichinia</taxon>
    </lineage>
</organism>
<feature type="site" description="Interaction with target DNA" evidence="6">
    <location>
        <position position="80"/>
    </location>
</feature>
<comment type="subcellular location">
    <subcellularLocation>
        <location evidence="1 6">Cytoplasm</location>
    </subcellularLocation>
</comment>
<dbReference type="GO" id="GO:0003727">
    <property type="term" value="F:single-stranded RNA binding"/>
    <property type="evidence" value="ECO:0007669"/>
    <property type="project" value="TreeGrafter"/>
</dbReference>
<dbReference type="AlphaFoldDB" id="A0A977PYR7"/>
<dbReference type="InterPro" id="IPR007581">
    <property type="entry name" value="Endonuclease-V"/>
</dbReference>